<accession>A0AAW1HAH4</accession>
<dbReference type="FunFam" id="3.80.10.10:FF:000299">
    <property type="entry name" value="Piriformospora indica-insensitive protein 2"/>
    <property type="match status" value="1"/>
</dbReference>
<evidence type="ECO:0000256" key="3">
    <source>
        <dbReference type="ARBA" id="ARBA00022614"/>
    </source>
</evidence>
<feature type="domain" description="Disease resistance R13L4/SHOC-2-like LRR" evidence="7">
    <location>
        <begin position="34"/>
        <end position="226"/>
    </location>
</feature>
<comment type="subcellular location">
    <subcellularLocation>
        <location evidence="1">Cell membrane</location>
    </subcellularLocation>
</comment>
<keyword evidence="5" id="KW-0677">Repeat</keyword>
<evidence type="ECO:0000259" key="7">
    <source>
        <dbReference type="Pfam" id="PF23598"/>
    </source>
</evidence>
<reference evidence="8" key="1">
    <citation type="submission" date="2024-03" db="EMBL/GenBank/DDBJ databases">
        <title>WGS assembly of Saponaria officinalis var. Norfolk2.</title>
        <authorList>
            <person name="Jenkins J."/>
            <person name="Shu S."/>
            <person name="Grimwood J."/>
            <person name="Barry K."/>
            <person name="Goodstein D."/>
            <person name="Schmutz J."/>
            <person name="Leebens-Mack J."/>
            <person name="Osbourn A."/>
        </authorList>
    </citation>
    <scope>NUCLEOTIDE SEQUENCE [LARGE SCALE GENOMIC DNA]</scope>
    <source>
        <strain evidence="8">JIC</strain>
    </source>
</reference>
<dbReference type="PANTHER" id="PTHR48004">
    <property type="entry name" value="OS01G0149700 PROTEIN"/>
    <property type="match status" value="1"/>
</dbReference>
<evidence type="ECO:0000256" key="4">
    <source>
        <dbReference type="ARBA" id="ARBA00022729"/>
    </source>
</evidence>
<dbReference type="GO" id="GO:0005886">
    <property type="term" value="C:plasma membrane"/>
    <property type="evidence" value="ECO:0007669"/>
    <property type="project" value="UniProtKB-SubCell"/>
</dbReference>
<dbReference type="SUPFAM" id="SSF52058">
    <property type="entry name" value="L domain-like"/>
    <property type="match status" value="1"/>
</dbReference>
<dbReference type="InterPro" id="IPR032675">
    <property type="entry name" value="LRR_dom_sf"/>
</dbReference>
<comment type="caution">
    <text evidence="8">The sequence shown here is derived from an EMBL/GenBank/DDBJ whole genome shotgun (WGS) entry which is preliminary data.</text>
</comment>
<keyword evidence="6" id="KW-0472">Membrane</keyword>
<sequence>MEARHNFSKCATYDLEDMKLSLNMIGGTLTSWFGDFKCLRTLNIYGNAIEGPIPVSIGSLSYLENLDLFSNNLTGTLRDWLGDMRKLRVLRAYRNRIFGEIPTLIGSLSYLEEFDLSDNNLTGTLPDSLDEMIKLGVFRVSGNSINGTIPECLGQCKPLVEMDLSSNNLQGVVSESLFANLSSLNYLELSSNSLEVNLHSNWTPPFQLFQLSLKSCKLQTQIPQCVGPLR</sequence>
<evidence type="ECO:0000256" key="1">
    <source>
        <dbReference type="ARBA" id="ARBA00004236"/>
    </source>
</evidence>
<keyword evidence="3" id="KW-0433">Leucine-rich repeat</keyword>
<evidence type="ECO:0000313" key="8">
    <source>
        <dbReference type="EMBL" id="KAK9673048.1"/>
    </source>
</evidence>
<organism evidence="8 9">
    <name type="scientific">Saponaria officinalis</name>
    <name type="common">Common soapwort</name>
    <name type="synonym">Lychnis saponaria</name>
    <dbReference type="NCBI Taxonomy" id="3572"/>
    <lineage>
        <taxon>Eukaryota</taxon>
        <taxon>Viridiplantae</taxon>
        <taxon>Streptophyta</taxon>
        <taxon>Embryophyta</taxon>
        <taxon>Tracheophyta</taxon>
        <taxon>Spermatophyta</taxon>
        <taxon>Magnoliopsida</taxon>
        <taxon>eudicotyledons</taxon>
        <taxon>Gunneridae</taxon>
        <taxon>Pentapetalae</taxon>
        <taxon>Caryophyllales</taxon>
        <taxon>Caryophyllaceae</taxon>
        <taxon>Caryophylleae</taxon>
        <taxon>Saponaria</taxon>
    </lineage>
</organism>
<keyword evidence="9" id="KW-1185">Reference proteome</keyword>
<evidence type="ECO:0000256" key="6">
    <source>
        <dbReference type="ARBA" id="ARBA00023136"/>
    </source>
</evidence>
<dbReference type="InterPro" id="IPR055414">
    <property type="entry name" value="LRR_R13L4/SHOC2-like"/>
</dbReference>
<dbReference type="EMBL" id="JBDFQZ010000012">
    <property type="protein sequence ID" value="KAK9673048.1"/>
    <property type="molecule type" value="Genomic_DNA"/>
</dbReference>
<dbReference type="Proteomes" id="UP001443914">
    <property type="component" value="Unassembled WGS sequence"/>
</dbReference>
<dbReference type="PANTHER" id="PTHR48004:SF42">
    <property type="entry name" value="PROTEIN TOO MANY MOUTHS-RELATED"/>
    <property type="match status" value="1"/>
</dbReference>
<dbReference type="AlphaFoldDB" id="A0AAW1HAH4"/>
<evidence type="ECO:0000256" key="5">
    <source>
        <dbReference type="ARBA" id="ARBA00022737"/>
    </source>
</evidence>
<evidence type="ECO:0000313" key="9">
    <source>
        <dbReference type="Proteomes" id="UP001443914"/>
    </source>
</evidence>
<keyword evidence="2" id="KW-1003">Cell membrane</keyword>
<dbReference type="InterPro" id="IPR052941">
    <property type="entry name" value="StomDev_PlantInt_Reg"/>
</dbReference>
<proteinExistence type="predicted"/>
<keyword evidence="4" id="KW-0732">Signal</keyword>
<dbReference type="Gene3D" id="3.80.10.10">
    <property type="entry name" value="Ribonuclease Inhibitor"/>
    <property type="match status" value="1"/>
</dbReference>
<gene>
    <name evidence="8" type="ORF">RND81_12G142700</name>
</gene>
<dbReference type="PRINTS" id="PR00019">
    <property type="entry name" value="LEURICHRPT"/>
</dbReference>
<name>A0AAW1HAH4_SAPOF</name>
<protein>
    <recommendedName>
        <fullName evidence="7">Disease resistance R13L4/SHOC-2-like LRR domain-containing protein</fullName>
    </recommendedName>
</protein>
<evidence type="ECO:0000256" key="2">
    <source>
        <dbReference type="ARBA" id="ARBA00022475"/>
    </source>
</evidence>
<dbReference type="Pfam" id="PF23598">
    <property type="entry name" value="LRR_14"/>
    <property type="match status" value="1"/>
</dbReference>